<accession>A0A6A6I8V2</accession>
<dbReference type="RefSeq" id="XP_033681376.1">
    <property type="nucleotide sequence ID" value="XM_033824575.1"/>
</dbReference>
<dbReference type="Proteomes" id="UP000800094">
    <property type="component" value="Unassembled WGS sequence"/>
</dbReference>
<evidence type="ECO:0000256" key="1">
    <source>
        <dbReference type="SAM" id="MobiDB-lite"/>
    </source>
</evidence>
<name>A0A6A6I8V2_9PLEO</name>
<dbReference type="AlphaFoldDB" id="A0A6A6I8V2"/>
<reference evidence="2" key="1">
    <citation type="journal article" date="2020" name="Stud. Mycol.">
        <title>101 Dothideomycetes genomes: a test case for predicting lifestyles and emergence of pathogens.</title>
        <authorList>
            <person name="Haridas S."/>
            <person name="Albert R."/>
            <person name="Binder M."/>
            <person name="Bloem J."/>
            <person name="Labutti K."/>
            <person name="Salamov A."/>
            <person name="Andreopoulos B."/>
            <person name="Baker S."/>
            <person name="Barry K."/>
            <person name="Bills G."/>
            <person name="Bluhm B."/>
            <person name="Cannon C."/>
            <person name="Castanera R."/>
            <person name="Culley D."/>
            <person name="Daum C."/>
            <person name="Ezra D."/>
            <person name="Gonzalez J."/>
            <person name="Henrissat B."/>
            <person name="Kuo A."/>
            <person name="Liang C."/>
            <person name="Lipzen A."/>
            <person name="Lutzoni F."/>
            <person name="Magnuson J."/>
            <person name="Mondo S."/>
            <person name="Nolan M."/>
            <person name="Ohm R."/>
            <person name="Pangilinan J."/>
            <person name="Park H.-J."/>
            <person name="Ramirez L."/>
            <person name="Alfaro M."/>
            <person name="Sun H."/>
            <person name="Tritt A."/>
            <person name="Yoshinaga Y."/>
            <person name="Zwiers L.-H."/>
            <person name="Turgeon B."/>
            <person name="Goodwin S."/>
            <person name="Spatafora J."/>
            <person name="Crous P."/>
            <person name="Grigoriev I."/>
        </authorList>
    </citation>
    <scope>NUCLEOTIDE SEQUENCE</scope>
    <source>
        <strain evidence="2">CBS 122368</strain>
    </source>
</reference>
<sequence>MPSYPHTTTLHYAILALRVRSSPRSRPRYRSPSETRRPGRTVPTAHSIKEAWLSHAKLAKQQRDQSFVRMRNVDFANQRGPRPIKARAEAALHRHPPPRASPHDADFVQSGTATSTASLIKSFDISSSQDLYVYLGSRGDSRGLFGDPHELG</sequence>
<protein>
    <submittedName>
        <fullName evidence="2">Uncharacterized protein</fullName>
    </submittedName>
</protein>
<feature type="region of interest" description="Disordered" evidence="1">
    <location>
        <begin position="21"/>
        <end position="43"/>
    </location>
</feature>
<feature type="region of interest" description="Disordered" evidence="1">
    <location>
        <begin position="90"/>
        <end position="112"/>
    </location>
</feature>
<keyword evidence="3" id="KW-1185">Reference proteome</keyword>
<organism evidence="2 3">
    <name type="scientific">Trematosphaeria pertusa</name>
    <dbReference type="NCBI Taxonomy" id="390896"/>
    <lineage>
        <taxon>Eukaryota</taxon>
        <taxon>Fungi</taxon>
        <taxon>Dikarya</taxon>
        <taxon>Ascomycota</taxon>
        <taxon>Pezizomycotina</taxon>
        <taxon>Dothideomycetes</taxon>
        <taxon>Pleosporomycetidae</taxon>
        <taxon>Pleosporales</taxon>
        <taxon>Massarineae</taxon>
        <taxon>Trematosphaeriaceae</taxon>
        <taxon>Trematosphaeria</taxon>
    </lineage>
</organism>
<proteinExistence type="predicted"/>
<dbReference type="EMBL" id="ML987198">
    <property type="protein sequence ID" value="KAF2246372.1"/>
    <property type="molecule type" value="Genomic_DNA"/>
</dbReference>
<evidence type="ECO:0000313" key="2">
    <source>
        <dbReference type="EMBL" id="KAF2246372.1"/>
    </source>
</evidence>
<evidence type="ECO:0000313" key="3">
    <source>
        <dbReference type="Proteomes" id="UP000800094"/>
    </source>
</evidence>
<gene>
    <name evidence="2" type="ORF">BU26DRAFT_44493</name>
</gene>
<dbReference type="GeneID" id="54577905"/>